<dbReference type="InterPro" id="IPR014721">
    <property type="entry name" value="Ribsml_uS5_D2-typ_fold_subgr"/>
</dbReference>
<organism evidence="4 5">
    <name type="scientific">Rhodococcus zopfii</name>
    <dbReference type="NCBI Taxonomy" id="43772"/>
    <lineage>
        <taxon>Bacteria</taxon>
        <taxon>Bacillati</taxon>
        <taxon>Actinomycetota</taxon>
        <taxon>Actinomycetes</taxon>
        <taxon>Mycobacteriales</taxon>
        <taxon>Nocardiaceae</taxon>
        <taxon>Rhodococcus</taxon>
    </lineage>
</organism>
<dbReference type="InterPro" id="IPR001478">
    <property type="entry name" value="PDZ"/>
</dbReference>
<dbReference type="Pfam" id="PF13180">
    <property type="entry name" value="PDZ_2"/>
    <property type="match status" value="1"/>
</dbReference>
<dbReference type="Gene3D" id="3.30.230.10">
    <property type="match status" value="1"/>
</dbReference>
<reference evidence="4 5" key="1">
    <citation type="submission" date="2019-10" db="EMBL/GenBank/DDBJ databases">
        <title>Draft Genome Assembly of Rhodococcus zopfii DSM44189.</title>
        <authorList>
            <person name="Sutton J.M."/>
            <person name="Akob D.M."/>
            <person name="Bushman T.J."/>
        </authorList>
    </citation>
    <scope>NUCLEOTIDE SEQUENCE [LARGE SCALE GENOMIC DNA]</scope>
    <source>
        <strain evidence="4 5">DSM 44189</strain>
    </source>
</reference>
<dbReference type="Pfam" id="PF05362">
    <property type="entry name" value="Lon_C"/>
    <property type="match status" value="1"/>
</dbReference>
<feature type="chain" id="PRO_5047258845" description="endopeptidase La" evidence="2">
    <location>
        <begin position="28"/>
        <end position="341"/>
    </location>
</feature>
<dbReference type="SUPFAM" id="SSF50156">
    <property type="entry name" value="PDZ domain-like"/>
    <property type="match status" value="1"/>
</dbReference>
<dbReference type="EC" id="3.4.21.53" evidence="1"/>
<gene>
    <name evidence="4" type="ORF">F8M49_05000</name>
</gene>
<dbReference type="Gene3D" id="2.30.42.10">
    <property type="match status" value="1"/>
</dbReference>
<comment type="catalytic activity">
    <reaction evidence="1">
        <text>Hydrolysis of proteins in presence of ATP.</text>
        <dbReference type="EC" id="3.4.21.53"/>
    </reaction>
</comment>
<dbReference type="PROSITE" id="PS51786">
    <property type="entry name" value="LON_PROTEOLYTIC"/>
    <property type="match status" value="1"/>
</dbReference>
<keyword evidence="1" id="KW-0720">Serine protease</keyword>
<evidence type="ECO:0000313" key="5">
    <source>
        <dbReference type="Proteomes" id="UP001275440"/>
    </source>
</evidence>
<evidence type="ECO:0000256" key="1">
    <source>
        <dbReference type="PROSITE-ProRule" id="PRU01122"/>
    </source>
</evidence>
<comment type="caution">
    <text evidence="4">The sequence shown here is derived from an EMBL/GenBank/DDBJ whole genome shotgun (WGS) entry which is preliminary data.</text>
</comment>
<dbReference type="PANTHER" id="PTHR10046">
    <property type="entry name" value="ATP DEPENDENT LON PROTEASE FAMILY MEMBER"/>
    <property type="match status" value="1"/>
</dbReference>
<name>A0ABU3WLT9_9NOCA</name>
<evidence type="ECO:0000313" key="4">
    <source>
        <dbReference type="EMBL" id="MDV2474946.1"/>
    </source>
</evidence>
<evidence type="ECO:0000256" key="2">
    <source>
        <dbReference type="SAM" id="SignalP"/>
    </source>
</evidence>
<comment type="similarity">
    <text evidence="1">Belongs to the peptidase S16 family.</text>
</comment>
<keyword evidence="2" id="KW-0732">Signal</keyword>
<dbReference type="InterPro" id="IPR027065">
    <property type="entry name" value="Lon_Prtase"/>
</dbReference>
<sequence>MNRRFVTPLAVLIPLLGLAGIATNTKAPYVALGPGPTFDTLGEADGKPVVQIDGVEPDATSGQLRMTTVGVNDQLTLAQALTVWISDRYALAPRETVYPPDVSKDDVRAADQEMFTQSERSAELAALHHLDMPVTVRVAQVGDDAPATGVFREGDQIVAVAGEQVTTAGSVQRAVGAVAPGTELDVQVRRDGVDEAVQVTVASRPGDPDKGYLGITTEEVPEVPFTVTFNLADIGGPSAGLMFSLAVVDKLSPGPLNGGLAVAGTGTIDSDGKVGPIGGITHKLEGAVEDGATVFLVPADNCAEALTDVPDGLQLIRVESLAGAIDALAAVTAGGDAPTCG</sequence>
<keyword evidence="1" id="KW-0645">Protease</keyword>
<dbReference type="RefSeq" id="WP_072811495.1">
    <property type="nucleotide sequence ID" value="NZ_JAHWLX010000072.1"/>
</dbReference>
<proteinExistence type="inferred from homology"/>
<dbReference type="EMBL" id="WBMO01000001">
    <property type="protein sequence ID" value="MDV2474946.1"/>
    <property type="molecule type" value="Genomic_DNA"/>
</dbReference>
<keyword evidence="5" id="KW-1185">Reference proteome</keyword>
<protein>
    <recommendedName>
        <fullName evidence="1">endopeptidase La</fullName>
        <ecNumber evidence="1">3.4.21.53</ecNumber>
    </recommendedName>
</protein>
<dbReference type="Proteomes" id="UP001275440">
    <property type="component" value="Unassembled WGS sequence"/>
</dbReference>
<dbReference type="InterPro" id="IPR020568">
    <property type="entry name" value="Ribosomal_Su5_D2-typ_SF"/>
</dbReference>
<feature type="active site" evidence="1">
    <location>
        <position position="238"/>
    </location>
</feature>
<accession>A0ABU3WLT9</accession>
<feature type="domain" description="Lon proteolytic" evidence="3">
    <location>
        <begin position="233"/>
        <end position="331"/>
    </location>
</feature>
<evidence type="ECO:0000259" key="3">
    <source>
        <dbReference type="PROSITE" id="PS51786"/>
    </source>
</evidence>
<dbReference type="SUPFAM" id="SSF54211">
    <property type="entry name" value="Ribosomal protein S5 domain 2-like"/>
    <property type="match status" value="1"/>
</dbReference>
<feature type="signal peptide" evidence="2">
    <location>
        <begin position="1"/>
        <end position="27"/>
    </location>
</feature>
<dbReference type="InterPro" id="IPR036034">
    <property type="entry name" value="PDZ_sf"/>
</dbReference>
<keyword evidence="1" id="KW-0378">Hydrolase</keyword>
<feature type="active site" evidence="1">
    <location>
        <position position="283"/>
    </location>
</feature>
<dbReference type="InterPro" id="IPR008269">
    <property type="entry name" value="Lon_proteolytic"/>
</dbReference>